<evidence type="ECO:0000313" key="2">
    <source>
        <dbReference type="Proteomes" id="UP001501612"/>
    </source>
</evidence>
<dbReference type="CDD" id="cd07067">
    <property type="entry name" value="HP_PGM_like"/>
    <property type="match status" value="1"/>
</dbReference>
<dbReference type="Pfam" id="PF00300">
    <property type="entry name" value="His_Phos_1"/>
    <property type="match status" value="1"/>
</dbReference>
<dbReference type="InterPro" id="IPR013078">
    <property type="entry name" value="His_Pase_superF_clade-1"/>
</dbReference>
<comment type="caution">
    <text evidence="1">The sequence shown here is derived from an EMBL/GenBank/DDBJ whole genome shotgun (WGS) entry which is preliminary data.</text>
</comment>
<dbReference type="InterPro" id="IPR050275">
    <property type="entry name" value="PGM_Phosphatase"/>
</dbReference>
<dbReference type="PIRSF" id="PIRSF000709">
    <property type="entry name" value="6PFK_2-Ptase"/>
    <property type="match status" value="1"/>
</dbReference>
<name>A0ABN2PLW2_9ACTN</name>
<dbReference type="SMART" id="SM00855">
    <property type="entry name" value="PGAM"/>
    <property type="match status" value="1"/>
</dbReference>
<protein>
    <submittedName>
        <fullName evidence="1">Acid phosphatase</fullName>
    </submittedName>
</protein>
<gene>
    <name evidence="1" type="ORF">GCM10009737_28650</name>
</gene>
<dbReference type="PANTHER" id="PTHR48100">
    <property type="entry name" value="BROAD-SPECIFICITY PHOSPHATASE YOR283W-RELATED"/>
    <property type="match status" value="1"/>
</dbReference>
<dbReference type="RefSeq" id="WP_344008247.1">
    <property type="nucleotide sequence ID" value="NZ_BAAAMY010000007.1"/>
</dbReference>
<dbReference type="SUPFAM" id="SSF53254">
    <property type="entry name" value="Phosphoglycerate mutase-like"/>
    <property type="match status" value="1"/>
</dbReference>
<accession>A0ABN2PLW2</accession>
<dbReference type="InterPro" id="IPR029033">
    <property type="entry name" value="His_PPase_superfam"/>
</dbReference>
<dbReference type="Gene3D" id="3.40.50.1240">
    <property type="entry name" value="Phosphoglycerate mutase-like"/>
    <property type="match status" value="1"/>
</dbReference>
<sequence>MVDELWLVRHGETEWSAAGRHTSTTDLPLTDRGSEQARVLAPVLAGTSFTLVVTSPRRRAVQTARLAGFEDTAADPDVAEWDYGDYEGVTTPTIRETEPGWTVWSHGAPGGETAEDVTRRIDRFLRGLESIPGRVLVFSHGHASRCVAARWLDLPVTEGGRFTLDTATVSVLGHEHGRRAVACWNSPGGPR</sequence>
<dbReference type="PANTHER" id="PTHR48100:SF15">
    <property type="entry name" value="SEDOHEPTULOSE 1,7-BISPHOSPHATASE"/>
    <property type="match status" value="1"/>
</dbReference>
<keyword evidence="2" id="KW-1185">Reference proteome</keyword>
<organism evidence="1 2">
    <name type="scientific">Nocardioides lentus</name>
    <dbReference type="NCBI Taxonomy" id="338077"/>
    <lineage>
        <taxon>Bacteria</taxon>
        <taxon>Bacillati</taxon>
        <taxon>Actinomycetota</taxon>
        <taxon>Actinomycetes</taxon>
        <taxon>Propionibacteriales</taxon>
        <taxon>Nocardioidaceae</taxon>
        <taxon>Nocardioides</taxon>
    </lineage>
</organism>
<dbReference type="EMBL" id="BAAAMY010000007">
    <property type="protein sequence ID" value="GAA1925193.1"/>
    <property type="molecule type" value="Genomic_DNA"/>
</dbReference>
<evidence type="ECO:0000313" key="1">
    <source>
        <dbReference type="EMBL" id="GAA1925193.1"/>
    </source>
</evidence>
<proteinExistence type="predicted"/>
<dbReference type="Proteomes" id="UP001501612">
    <property type="component" value="Unassembled WGS sequence"/>
</dbReference>
<reference evidence="1 2" key="1">
    <citation type="journal article" date="2019" name="Int. J. Syst. Evol. Microbiol.">
        <title>The Global Catalogue of Microorganisms (GCM) 10K type strain sequencing project: providing services to taxonomists for standard genome sequencing and annotation.</title>
        <authorList>
            <consortium name="The Broad Institute Genomics Platform"/>
            <consortium name="The Broad Institute Genome Sequencing Center for Infectious Disease"/>
            <person name="Wu L."/>
            <person name="Ma J."/>
        </authorList>
    </citation>
    <scope>NUCLEOTIDE SEQUENCE [LARGE SCALE GENOMIC DNA]</scope>
    <source>
        <strain evidence="1 2">JCM 14046</strain>
    </source>
</reference>